<accession>A0A291AED2</accession>
<feature type="chain" id="PRO_5043153715" evidence="1">
    <location>
        <begin position="23"/>
        <end position="89"/>
    </location>
</feature>
<dbReference type="InterPro" id="IPR021719">
    <property type="entry name" value="Prot_inh_I78"/>
</dbReference>
<sequence length="89" mass="9362">MIIKSLSLALPLLIGTIAQANAACNASLVQNLVGTTATFNTVNNAIQTAGAGSTRVIEESNPIMTKDFVPNRLTIFTDLNNKIKSLACN</sequence>
<dbReference type="RefSeq" id="WP_096479752.1">
    <property type="nucleotide sequence ID" value="NZ_CP023466.1"/>
</dbReference>
<reference evidence="2 4" key="1">
    <citation type="submission" date="2017-09" db="EMBL/GenBank/DDBJ databases">
        <title>Complete Genome sequence of Lysobacter capsici KNU-15.</title>
        <authorList>
            <person name="Kim M.-C."/>
            <person name="Yi H."/>
            <person name="Lee D.-W."/>
            <person name="Shin J.-H."/>
        </authorList>
    </citation>
    <scope>NUCLEOTIDE SEQUENCE [LARGE SCALE GENOMIC DNA]</scope>
    <source>
        <strain evidence="2 4">KNU-15</strain>
    </source>
</reference>
<dbReference type="EMBL" id="PUIN01000001">
    <property type="protein sequence ID" value="PQP06415.1"/>
    <property type="molecule type" value="Genomic_DNA"/>
</dbReference>
<keyword evidence="1" id="KW-0732">Signal</keyword>
<organism evidence="3 5">
    <name type="scientific">Pseudomonas frederiksbergensis</name>
    <dbReference type="NCBI Taxonomy" id="104087"/>
    <lineage>
        <taxon>Bacteria</taxon>
        <taxon>Pseudomonadati</taxon>
        <taxon>Pseudomonadota</taxon>
        <taxon>Gammaproteobacteria</taxon>
        <taxon>Pseudomonadales</taxon>
        <taxon>Pseudomonadaceae</taxon>
        <taxon>Pseudomonas</taxon>
    </lineage>
</organism>
<feature type="signal peptide" evidence="1">
    <location>
        <begin position="1"/>
        <end position="22"/>
    </location>
</feature>
<gene>
    <name evidence="3" type="ORF">C5612_01230</name>
    <name evidence="2" type="ORF">CNN82_09075</name>
</gene>
<protein>
    <submittedName>
        <fullName evidence="3">Uncharacterized protein</fullName>
    </submittedName>
</protein>
<evidence type="ECO:0000313" key="5">
    <source>
        <dbReference type="Proteomes" id="UP000239687"/>
    </source>
</evidence>
<dbReference type="Gene3D" id="3.30.10.10">
    <property type="entry name" value="Trypsin Inhibitor V, subunit A"/>
    <property type="match status" value="1"/>
</dbReference>
<dbReference type="Proteomes" id="UP000239687">
    <property type="component" value="Unassembled WGS sequence"/>
</dbReference>
<dbReference type="Pfam" id="PF11720">
    <property type="entry name" value="Inhibitor_I78"/>
    <property type="match status" value="1"/>
</dbReference>
<evidence type="ECO:0000313" key="3">
    <source>
        <dbReference type="EMBL" id="PQP06415.1"/>
    </source>
</evidence>
<proteinExistence type="predicted"/>
<reference evidence="3 5" key="2">
    <citation type="submission" date="2018-02" db="EMBL/GenBank/DDBJ databases">
        <title>Draft genome sequencing of Pseudomonas frederiksbergensis 11-D3.</title>
        <authorList>
            <person name="Zheng B.-X."/>
        </authorList>
    </citation>
    <scope>NUCLEOTIDE SEQUENCE [LARGE SCALE GENOMIC DNA]</scope>
    <source>
        <strain evidence="3 5">11-D3</strain>
    </source>
</reference>
<dbReference type="EMBL" id="CP023466">
    <property type="protein sequence ID" value="ATE76566.1"/>
    <property type="molecule type" value="Genomic_DNA"/>
</dbReference>
<name>A0A291AED2_9PSED</name>
<evidence type="ECO:0000256" key="1">
    <source>
        <dbReference type="SAM" id="SignalP"/>
    </source>
</evidence>
<evidence type="ECO:0000313" key="4">
    <source>
        <dbReference type="Proteomes" id="UP000218385"/>
    </source>
</evidence>
<dbReference type="Proteomes" id="UP000218385">
    <property type="component" value="Chromosome"/>
</dbReference>
<dbReference type="AlphaFoldDB" id="A0A291AED2"/>
<evidence type="ECO:0000313" key="2">
    <source>
        <dbReference type="EMBL" id="ATE76566.1"/>
    </source>
</evidence>